<sequence>MVFDRFAHHSQEWQGDLRRRGIDLRGRGFVPPLPPTQSPLVNQVLIDGTVLIFLALGLVVSFCLYTCCMHGVFIHQRRLKKRKENSEASVELNETPEWPTPSAVYNNACYPATLPSDLIPVSLVGPCGPQIMIRPRPHDQATEHSTAELNLRNELVVCLDTSDGHTHDEKLHFTIKSADDDNTIDAPNCDESRTV</sequence>
<evidence type="ECO:0000313" key="3">
    <source>
        <dbReference type="WBParaSite" id="L893_g15992.t1"/>
    </source>
</evidence>
<organism evidence="2 3">
    <name type="scientific">Steinernema glaseri</name>
    <dbReference type="NCBI Taxonomy" id="37863"/>
    <lineage>
        <taxon>Eukaryota</taxon>
        <taxon>Metazoa</taxon>
        <taxon>Ecdysozoa</taxon>
        <taxon>Nematoda</taxon>
        <taxon>Chromadorea</taxon>
        <taxon>Rhabditida</taxon>
        <taxon>Tylenchina</taxon>
        <taxon>Panagrolaimomorpha</taxon>
        <taxon>Strongyloidoidea</taxon>
        <taxon>Steinernematidae</taxon>
        <taxon>Steinernema</taxon>
    </lineage>
</organism>
<keyword evidence="2" id="KW-1185">Reference proteome</keyword>
<feature type="transmembrane region" description="Helical" evidence="1">
    <location>
        <begin position="50"/>
        <end position="73"/>
    </location>
</feature>
<accession>A0A1I7YG47</accession>
<name>A0A1I7YG47_9BILA</name>
<keyword evidence="1" id="KW-1133">Transmembrane helix</keyword>
<keyword evidence="1" id="KW-0472">Membrane</keyword>
<reference evidence="3" key="1">
    <citation type="submission" date="2016-11" db="UniProtKB">
        <authorList>
            <consortium name="WormBaseParasite"/>
        </authorList>
    </citation>
    <scope>IDENTIFICATION</scope>
</reference>
<keyword evidence="1" id="KW-0812">Transmembrane</keyword>
<dbReference type="WBParaSite" id="L893_g15992.t1">
    <property type="protein sequence ID" value="L893_g15992.t1"/>
    <property type="gene ID" value="L893_g15992"/>
</dbReference>
<dbReference type="Proteomes" id="UP000095287">
    <property type="component" value="Unplaced"/>
</dbReference>
<proteinExistence type="predicted"/>
<protein>
    <submittedName>
        <fullName evidence="3">ZP domain-containing protein</fullName>
    </submittedName>
</protein>
<evidence type="ECO:0000313" key="2">
    <source>
        <dbReference type="Proteomes" id="UP000095287"/>
    </source>
</evidence>
<evidence type="ECO:0000256" key="1">
    <source>
        <dbReference type="SAM" id="Phobius"/>
    </source>
</evidence>
<dbReference type="AlphaFoldDB" id="A0A1I7YG47"/>